<organism evidence="1 2">
    <name type="scientific">Stylosanthes scabra</name>
    <dbReference type="NCBI Taxonomy" id="79078"/>
    <lineage>
        <taxon>Eukaryota</taxon>
        <taxon>Viridiplantae</taxon>
        <taxon>Streptophyta</taxon>
        <taxon>Embryophyta</taxon>
        <taxon>Tracheophyta</taxon>
        <taxon>Spermatophyta</taxon>
        <taxon>Magnoliopsida</taxon>
        <taxon>eudicotyledons</taxon>
        <taxon>Gunneridae</taxon>
        <taxon>Pentapetalae</taxon>
        <taxon>rosids</taxon>
        <taxon>fabids</taxon>
        <taxon>Fabales</taxon>
        <taxon>Fabaceae</taxon>
        <taxon>Papilionoideae</taxon>
        <taxon>50 kb inversion clade</taxon>
        <taxon>dalbergioids sensu lato</taxon>
        <taxon>Dalbergieae</taxon>
        <taxon>Pterocarpus clade</taxon>
        <taxon>Stylosanthes</taxon>
    </lineage>
</organism>
<sequence>MLLHFSSSHSQCHGATANPTIVVDILFSFSGSSSPSTVYRFAHLASPPCGSASSPTSTPHLYLFCLSLSVVIDDQSPSTTDLSHRVVPGHGSCRICTRVPASAFSLACHCPSLLPPDLWCWGIPAALQSSRAAVPPSMRSPSVSPFGGWTV</sequence>
<accession>A0ABU6SRQ9</accession>
<proteinExistence type="predicted"/>
<comment type="caution">
    <text evidence="1">The sequence shown here is derived from an EMBL/GenBank/DDBJ whole genome shotgun (WGS) entry which is preliminary data.</text>
</comment>
<reference evidence="1 2" key="1">
    <citation type="journal article" date="2023" name="Plants (Basel)">
        <title>Bridging the Gap: Combining Genomics and Transcriptomics Approaches to Understand Stylosanthes scabra, an Orphan Legume from the Brazilian Caatinga.</title>
        <authorList>
            <person name="Ferreira-Neto J.R.C."/>
            <person name="da Silva M.D."/>
            <person name="Binneck E."/>
            <person name="de Melo N.F."/>
            <person name="da Silva R.H."/>
            <person name="de Melo A.L.T.M."/>
            <person name="Pandolfi V."/>
            <person name="Bustamante F.O."/>
            <person name="Brasileiro-Vidal A.C."/>
            <person name="Benko-Iseppon A.M."/>
        </authorList>
    </citation>
    <scope>NUCLEOTIDE SEQUENCE [LARGE SCALE GENOMIC DNA]</scope>
    <source>
        <tissue evidence="1">Leaves</tissue>
    </source>
</reference>
<dbReference type="EMBL" id="JASCZI010061448">
    <property type="protein sequence ID" value="MED6138731.1"/>
    <property type="molecule type" value="Genomic_DNA"/>
</dbReference>
<dbReference type="Proteomes" id="UP001341840">
    <property type="component" value="Unassembled WGS sequence"/>
</dbReference>
<protein>
    <submittedName>
        <fullName evidence="1">Uncharacterized protein</fullName>
    </submittedName>
</protein>
<evidence type="ECO:0000313" key="1">
    <source>
        <dbReference type="EMBL" id="MED6138731.1"/>
    </source>
</evidence>
<evidence type="ECO:0000313" key="2">
    <source>
        <dbReference type="Proteomes" id="UP001341840"/>
    </source>
</evidence>
<name>A0ABU6SRQ9_9FABA</name>
<gene>
    <name evidence="1" type="ORF">PIB30_077218</name>
</gene>
<keyword evidence="2" id="KW-1185">Reference proteome</keyword>